<dbReference type="EMBL" id="BK014938">
    <property type="protein sequence ID" value="DAD83582.1"/>
    <property type="molecule type" value="Genomic_DNA"/>
</dbReference>
<sequence length="30" mass="3722">MILVLYRYFILRNNLVRRIYFNIFPLSTTA</sequence>
<evidence type="ECO:0000313" key="1">
    <source>
        <dbReference type="EMBL" id="DAD83582.1"/>
    </source>
</evidence>
<proteinExistence type="predicted"/>
<protein>
    <submittedName>
        <fullName evidence="1">Uncharacterized protein</fullName>
    </submittedName>
</protein>
<name>A0A8S5MMS9_9CAUD</name>
<reference evidence="1" key="1">
    <citation type="journal article" date="2021" name="Proc. Natl. Acad. Sci. U.S.A.">
        <title>A Catalog of Tens of Thousands of Viruses from Human Metagenomes Reveals Hidden Associations with Chronic Diseases.</title>
        <authorList>
            <person name="Tisza M.J."/>
            <person name="Buck C.B."/>
        </authorList>
    </citation>
    <scope>NUCLEOTIDE SEQUENCE</scope>
    <source>
        <strain evidence="1">Ctxc31</strain>
    </source>
</reference>
<organism evidence="1">
    <name type="scientific">Siphoviridae sp. ctxc31</name>
    <dbReference type="NCBI Taxonomy" id="2826520"/>
    <lineage>
        <taxon>Viruses</taxon>
        <taxon>Duplodnaviria</taxon>
        <taxon>Heunggongvirae</taxon>
        <taxon>Uroviricota</taxon>
        <taxon>Caudoviricetes</taxon>
    </lineage>
</organism>
<accession>A0A8S5MMS9</accession>